<accession>A0A2G8L1J7</accession>
<feature type="repeat" description="ANK" evidence="1">
    <location>
        <begin position="75"/>
        <end position="107"/>
    </location>
</feature>
<reference evidence="2 3" key="1">
    <citation type="journal article" date="2017" name="PLoS Biol.">
        <title>The sea cucumber genome provides insights into morphological evolution and visceral regeneration.</title>
        <authorList>
            <person name="Zhang X."/>
            <person name="Sun L."/>
            <person name="Yuan J."/>
            <person name="Sun Y."/>
            <person name="Gao Y."/>
            <person name="Zhang L."/>
            <person name="Li S."/>
            <person name="Dai H."/>
            <person name="Hamel J.F."/>
            <person name="Liu C."/>
            <person name="Yu Y."/>
            <person name="Liu S."/>
            <person name="Lin W."/>
            <person name="Guo K."/>
            <person name="Jin S."/>
            <person name="Xu P."/>
            <person name="Storey K.B."/>
            <person name="Huan P."/>
            <person name="Zhang T."/>
            <person name="Zhou Y."/>
            <person name="Zhang J."/>
            <person name="Lin C."/>
            <person name="Li X."/>
            <person name="Xing L."/>
            <person name="Huo D."/>
            <person name="Sun M."/>
            <person name="Wang L."/>
            <person name="Mercier A."/>
            <person name="Li F."/>
            <person name="Yang H."/>
            <person name="Xiang J."/>
        </authorList>
    </citation>
    <scope>NUCLEOTIDE SEQUENCE [LARGE SCALE GENOMIC DNA]</scope>
    <source>
        <strain evidence="2">Shaxun</strain>
        <tissue evidence="2">Muscle</tissue>
    </source>
</reference>
<dbReference type="Proteomes" id="UP000230750">
    <property type="component" value="Unassembled WGS sequence"/>
</dbReference>
<evidence type="ECO:0000313" key="3">
    <source>
        <dbReference type="Proteomes" id="UP000230750"/>
    </source>
</evidence>
<evidence type="ECO:0000256" key="1">
    <source>
        <dbReference type="PROSITE-ProRule" id="PRU00023"/>
    </source>
</evidence>
<dbReference type="AlphaFoldDB" id="A0A2G8L1J7"/>
<keyword evidence="1" id="KW-0040">ANK repeat</keyword>
<dbReference type="OrthoDB" id="539213at2759"/>
<comment type="caution">
    <text evidence="2">The sequence shown here is derived from an EMBL/GenBank/DDBJ whole genome shotgun (WGS) entry which is preliminary data.</text>
</comment>
<dbReference type="SUPFAM" id="SSF48403">
    <property type="entry name" value="Ankyrin repeat"/>
    <property type="match status" value="1"/>
</dbReference>
<proteinExistence type="predicted"/>
<dbReference type="GO" id="GO:0005929">
    <property type="term" value="C:cilium"/>
    <property type="evidence" value="ECO:0007669"/>
    <property type="project" value="TreeGrafter"/>
</dbReference>
<protein>
    <submittedName>
        <fullName evidence="2">Putative ankyrin repeat and SAM domain-containing protein 3 isoform X1</fullName>
    </submittedName>
</protein>
<dbReference type="PROSITE" id="PS50088">
    <property type="entry name" value="ANK_REPEAT"/>
    <property type="match status" value="1"/>
</dbReference>
<keyword evidence="3" id="KW-1185">Reference proteome</keyword>
<dbReference type="SMART" id="SM00248">
    <property type="entry name" value="ANK"/>
    <property type="match status" value="3"/>
</dbReference>
<dbReference type="Gene3D" id="1.25.40.20">
    <property type="entry name" value="Ankyrin repeat-containing domain"/>
    <property type="match status" value="2"/>
</dbReference>
<gene>
    <name evidence="2" type="ORF">BSL78_08967</name>
</gene>
<dbReference type="PROSITE" id="PS50297">
    <property type="entry name" value="ANK_REP_REGION"/>
    <property type="match status" value="1"/>
</dbReference>
<evidence type="ECO:0000313" key="2">
    <source>
        <dbReference type="EMBL" id="PIK54126.1"/>
    </source>
</evidence>
<sequence>MEQPLDTVSDEASSESDFLDKSLSMWIGWNESLHDDVTFDPIPLDLHTAASLGDYDFVKELLARPDTDPNRKNRGEWTPLMYASYIGHDNIVNLLLDAKVDVNIGTESGTTPLMLAASCGNESVAYFLHQASRGKRTLGYS</sequence>
<dbReference type="STRING" id="307972.A0A2G8L1J7"/>
<dbReference type="EMBL" id="MRZV01000262">
    <property type="protein sequence ID" value="PIK54126.1"/>
    <property type="molecule type" value="Genomic_DNA"/>
</dbReference>
<dbReference type="Pfam" id="PF12796">
    <property type="entry name" value="Ank_2"/>
    <property type="match status" value="1"/>
</dbReference>
<name>A0A2G8L1J7_STIJA</name>
<dbReference type="PANTHER" id="PTHR24184:SF6">
    <property type="entry name" value="ANKYRIN REPEAT AND SAM DOMAIN-CONTAINING PROTEIN 3"/>
    <property type="match status" value="1"/>
</dbReference>
<organism evidence="2 3">
    <name type="scientific">Stichopus japonicus</name>
    <name type="common">Sea cucumber</name>
    <dbReference type="NCBI Taxonomy" id="307972"/>
    <lineage>
        <taxon>Eukaryota</taxon>
        <taxon>Metazoa</taxon>
        <taxon>Echinodermata</taxon>
        <taxon>Eleutherozoa</taxon>
        <taxon>Echinozoa</taxon>
        <taxon>Holothuroidea</taxon>
        <taxon>Aspidochirotacea</taxon>
        <taxon>Aspidochirotida</taxon>
        <taxon>Stichopodidae</taxon>
        <taxon>Apostichopus</taxon>
    </lineage>
</organism>
<dbReference type="InterPro" id="IPR036770">
    <property type="entry name" value="Ankyrin_rpt-contain_sf"/>
</dbReference>
<dbReference type="PANTHER" id="PTHR24184">
    <property type="entry name" value="SI:CH211-189E2.2"/>
    <property type="match status" value="1"/>
</dbReference>
<dbReference type="InterPro" id="IPR002110">
    <property type="entry name" value="Ankyrin_rpt"/>
</dbReference>